<sequence length="479" mass="55160">MNLNGKEQIVHGKVVICLGDTLGQHLWGGFTEGVGGAYQKCRHCFCDFNTLQTVFDLDKITQRTKELYDGHCTEIENATGEFQNDLKITYGLNQRSPLCRLPSFDVITQLPQDIMHILFEGTVQYEIRLVLKEFITHKITSLSAINGSIANHPYGYSEISSKPPPIRESVFEGGYKLKYEADQARLFLRLFPFMIGPLVGFENEYIKLILDLIEICQILIAPVIGKETIALLKKRVPKHLREFKRLFPEVNILPKHNYMLHFANSVEELGPPIRHSCYSFEAAHKYFKSLAKSQNFKNLPFSLANRHQYLDTANFGDNSEAGSSHPLFNKEKLNGVVKPLSANERLTLRNKFDERNFLPGIDFGTAAHKASWVVRFGTKYCRDAFLAVGFDEEKLPLFGKIHQINIIHGYLYFEIEKYETLCFDDEFKAYQVESQNETSIVPYESLLDYNVFHLKKTDDCYFIQTRYFLNDIIKWLGAK</sequence>
<dbReference type="PANTHER" id="PTHR46579">
    <property type="entry name" value="F5/8 TYPE C DOMAIN-CONTAINING PROTEIN-RELATED"/>
    <property type="match status" value="1"/>
</dbReference>
<dbReference type="OrthoDB" id="5950509at2759"/>
<evidence type="ECO:0000313" key="2">
    <source>
        <dbReference type="Proteomes" id="UP000594262"/>
    </source>
</evidence>
<proteinExistence type="predicted"/>
<accession>A0A7M5U9D6</accession>
<organism evidence="1 2">
    <name type="scientific">Clytia hemisphaerica</name>
    <dbReference type="NCBI Taxonomy" id="252671"/>
    <lineage>
        <taxon>Eukaryota</taxon>
        <taxon>Metazoa</taxon>
        <taxon>Cnidaria</taxon>
        <taxon>Hydrozoa</taxon>
        <taxon>Hydroidolina</taxon>
        <taxon>Leptothecata</taxon>
        <taxon>Obeliida</taxon>
        <taxon>Clytiidae</taxon>
        <taxon>Clytia</taxon>
    </lineage>
</organism>
<name>A0A7M5U9D6_9CNID</name>
<keyword evidence="2" id="KW-1185">Reference proteome</keyword>
<dbReference type="PANTHER" id="PTHR46579:SF1">
    <property type="entry name" value="F5_8 TYPE C DOMAIN-CONTAINING PROTEIN"/>
    <property type="match status" value="1"/>
</dbReference>
<dbReference type="AlphaFoldDB" id="A0A7M5U9D6"/>
<dbReference type="RefSeq" id="XP_066917219.1">
    <property type="nucleotide sequence ID" value="XM_067061118.1"/>
</dbReference>
<reference evidence="1" key="1">
    <citation type="submission" date="2021-01" db="UniProtKB">
        <authorList>
            <consortium name="EnsemblMetazoa"/>
        </authorList>
    </citation>
    <scope>IDENTIFICATION</scope>
</reference>
<protein>
    <submittedName>
        <fullName evidence="1">Uncharacterized protein</fullName>
    </submittedName>
</protein>
<evidence type="ECO:0000313" key="1">
    <source>
        <dbReference type="EnsemblMetazoa" id="CLYHEMP007763.1"/>
    </source>
</evidence>
<dbReference type="Proteomes" id="UP000594262">
    <property type="component" value="Unplaced"/>
</dbReference>
<dbReference type="EnsemblMetazoa" id="CLYHEMT007763.1">
    <property type="protein sequence ID" value="CLYHEMP007763.1"/>
    <property type="gene ID" value="CLYHEMG007763"/>
</dbReference>
<dbReference type="GeneID" id="136804403"/>